<dbReference type="InterPro" id="IPR027417">
    <property type="entry name" value="P-loop_NTPase"/>
</dbReference>
<name>A0A418KHG3_9ACTN</name>
<evidence type="ECO:0000256" key="3">
    <source>
        <dbReference type="RuleBase" id="RU000481"/>
    </source>
</evidence>
<feature type="domain" description="Aminotransferase class I/classII large" evidence="5">
    <location>
        <begin position="262"/>
        <end position="574"/>
    </location>
</feature>
<dbReference type="GO" id="GO:0000166">
    <property type="term" value="F:nucleotide binding"/>
    <property type="evidence" value="ECO:0007669"/>
    <property type="project" value="InterPro"/>
</dbReference>
<keyword evidence="3" id="KW-0032">Aminotransferase</keyword>
<dbReference type="UniPathway" id="UPA00148">
    <property type="reaction ID" value="UER00236"/>
</dbReference>
<comment type="cofactor">
    <cofactor evidence="1 3">
        <name>pyridoxal 5'-phosphate</name>
        <dbReference type="ChEBI" id="CHEBI:597326"/>
    </cofactor>
</comment>
<dbReference type="PANTHER" id="PTHR42885:SF1">
    <property type="entry name" value="THREONINE-PHOSPHATE DECARBOXYLASE"/>
    <property type="match status" value="1"/>
</dbReference>
<sequence>MTPSPTTPDPRPAVTPATVDHGEIGVPGPPEAGFLHDQRRSGTAGGRLTLVLGGQKSGKSGLAARRAEASGRPVVVVAPAVVRDDEFKARVERHRADRPAHWRTLETFDLAAAVTDAGAGSFVLVDALDTWLAETLESAGVFVGDEVPDPALRARAEDGVVAALRAFTAAVAALDVDVLAIAGQPGLGVHAGGPGARLYVDVHGRAVQALSAVADEVLLVVGGRVVRLEPDAPPEPVPPAPVADPLLREHGDTQVPPGAVDLAVNVQPGPPPWLADRLAAAVRDLAAYPDDRAARAAAAARHGRLAEECLVVDGAAEAFWLLAQVLRPRLAACVHPSFTEPEAALRAAGVPVVRVLRDEAAGWRLDPSAVPSAADLVVLGRPDNPTGVLDPVETVAALARPGRTVVVDEAFTEFLDDADGLAGRRDLPGMVAVRSLTKLWGLAGLRIGYVVGPPDLIGRLAAGRQPWSVNSLALTAVEALTAPVAEDERRARAGAVADLRTELVAGLRSVGGLEVWDAHANFVLVRSGRPGLRDRLLEQGLAARRADTFPGLDDRAVRVAVRDRATNERLVAALRIIEEGGSV</sequence>
<dbReference type="GO" id="GO:0016829">
    <property type="term" value="F:lyase activity"/>
    <property type="evidence" value="ECO:0007669"/>
    <property type="project" value="UniProtKB-KW"/>
</dbReference>
<dbReference type="Pfam" id="PF00155">
    <property type="entry name" value="Aminotran_1_2"/>
    <property type="match status" value="1"/>
</dbReference>
<dbReference type="GO" id="GO:0043752">
    <property type="term" value="F:adenosylcobinamide kinase activity"/>
    <property type="evidence" value="ECO:0007669"/>
    <property type="project" value="InterPro"/>
</dbReference>
<dbReference type="NCBIfam" id="NF005915">
    <property type="entry name" value="PRK07908.1"/>
    <property type="match status" value="1"/>
</dbReference>
<dbReference type="Proteomes" id="UP000284057">
    <property type="component" value="Unassembled WGS sequence"/>
</dbReference>
<dbReference type="SUPFAM" id="SSF52540">
    <property type="entry name" value="P-loop containing nucleoside triphosphate hydrolases"/>
    <property type="match status" value="1"/>
</dbReference>
<evidence type="ECO:0000256" key="4">
    <source>
        <dbReference type="SAM" id="MobiDB-lite"/>
    </source>
</evidence>
<keyword evidence="6" id="KW-0456">Lyase</keyword>
<evidence type="ECO:0000256" key="2">
    <source>
        <dbReference type="ARBA" id="ARBA00022898"/>
    </source>
</evidence>
<comment type="caution">
    <text evidence="6">The sequence shown here is derived from an EMBL/GenBank/DDBJ whole genome shotgun (WGS) entry which is preliminary data.</text>
</comment>
<dbReference type="AlphaFoldDB" id="A0A418KHG3"/>
<dbReference type="PROSITE" id="PS00105">
    <property type="entry name" value="AA_TRANSFER_CLASS_1"/>
    <property type="match status" value="1"/>
</dbReference>
<evidence type="ECO:0000313" key="7">
    <source>
        <dbReference type="Proteomes" id="UP000284057"/>
    </source>
</evidence>
<keyword evidence="2" id="KW-0663">Pyridoxal phosphate</keyword>
<comment type="similarity">
    <text evidence="3">Belongs to the class-I pyridoxal-phosphate-dependent aminotransferase family.</text>
</comment>
<dbReference type="Gene3D" id="3.40.640.10">
    <property type="entry name" value="Type I PLP-dependent aspartate aminotransferase-like (Major domain)"/>
    <property type="match status" value="1"/>
</dbReference>
<dbReference type="EMBL" id="QUAL01000421">
    <property type="protein sequence ID" value="RIQ11495.1"/>
    <property type="molecule type" value="Genomic_DNA"/>
</dbReference>
<proteinExistence type="inferred from homology"/>
<dbReference type="InterPro" id="IPR003203">
    <property type="entry name" value="CobU/CobP"/>
</dbReference>
<keyword evidence="7" id="KW-1185">Reference proteome</keyword>
<evidence type="ECO:0000259" key="5">
    <source>
        <dbReference type="Pfam" id="PF00155"/>
    </source>
</evidence>
<reference evidence="6 7" key="1">
    <citation type="submission" date="2018-09" db="EMBL/GenBank/DDBJ databases">
        <title>Isolation, diversity and antifungal activity of actinobacteria from wheat.</title>
        <authorList>
            <person name="Han C."/>
        </authorList>
    </citation>
    <scope>NUCLEOTIDE SEQUENCE [LARGE SCALE GENOMIC DNA]</scope>
    <source>
        <strain evidence="6 7">NEAU-YY265</strain>
    </source>
</reference>
<accession>A0A418KHG3</accession>
<dbReference type="Pfam" id="PF02283">
    <property type="entry name" value="CobU"/>
    <property type="match status" value="1"/>
</dbReference>
<dbReference type="GO" id="GO:0008483">
    <property type="term" value="F:transaminase activity"/>
    <property type="evidence" value="ECO:0007669"/>
    <property type="project" value="UniProtKB-KW"/>
</dbReference>
<feature type="region of interest" description="Disordered" evidence="4">
    <location>
        <begin position="1"/>
        <end position="28"/>
    </location>
</feature>
<dbReference type="InterPro" id="IPR015421">
    <property type="entry name" value="PyrdxlP-dep_Trfase_major"/>
</dbReference>
<evidence type="ECO:0000313" key="6">
    <source>
        <dbReference type="EMBL" id="RIQ11495.1"/>
    </source>
</evidence>
<dbReference type="Gene3D" id="3.90.1150.10">
    <property type="entry name" value="Aspartate Aminotransferase, domain 1"/>
    <property type="match status" value="1"/>
</dbReference>
<dbReference type="InterPro" id="IPR004838">
    <property type="entry name" value="NHTrfase_class1_PyrdxlP-BS"/>
</dbReference>
<dbReference type="EC" id="2.6.1.-" evidence="3"/>
<dbReference type="SUPFAM" id="SSF53383">
    <property type="entry name" value="PLP-dependent transferases"/>
    <property type="match status" value="1"/>
</dbReference>
<dbReference type="InterPro" id="IPR004839">
    <property type="entry name" value="Aminotransferase_I/II_large"/>
</dbReference>
<organism evidence="6 7">
    <name type="scientific">Jiangella rhizosphaerae</name>
    <dbReference type="NCBI Taxonomy" id="2293569"/>
    <lineage>
        <taxon>Bacteria</taxon>
        <taxon>Bacillati</taxon>
        <taxon>Actinomycetota</taxon>
        <taxon>Actinomycetes</taxon>
        <taxon>Jiangellales</taxon>
        <taxon>Jiangellaceae</taxon>
        <taxon>Jiangella</taxon>
    </lineage>
</organism>
<dbReference type="InterPro" id="IPR015424">
    <property type="entry name" value="PyrdxlP-dep_Trfase"/>
</dbReference>
<protein>
    <recommendedName>
        <fullName evidence="3">Aminotransferase</fullName>
        <ecNumber evidence="3">2.6.1.-</ecNumber>
    </recommendedName>
</protein>
<dbReference type="Gene3D" id="3.40.50.300">
    <property type="entry name" value="P-loop containing nucleotide triphosphate hydrolases"/>
    <property type="match status" value="1"/>
</dbReference>
<dbReference type="GO" id="GO:0030170">
    <property type="term" value="F:pyridoxal phosphate binding"/>
    <property type="evidence" value="ECO:0007669"/>
    <property type="project" value="InterPro"/>
</dbReference>
<evidence type="ECO:0000256" key="1">
    <source>
        <dbReference type="ARBA" id="ARBA00001933"/>
    </source>
</evidence>
<feature type="compositionally biased region" description="Pro residues" evidence="4">
    <location>
        <begin position="1"/>
        <end position="13"/>
    </location>
</feature>
<dbReference type="CDD" id="cd00609">
    <property type="entry name" value="AAT_like"/>
    <property type="match status" value="1"/>
</dbReference>
<gene>
    <name evidence="6" type="ORF">DY240_28560</name>
</gene>
<dbReference type="GO" id="GO:0009236">
    <property type="term" value="P:cobalamin biosynthetic process"/>
    <property type="evidence" value="ECO:0007669"/>
    <property type="project" value="UniProtKB-UniPathway"/>
</dbReference>
<dbReference type="InterPro" id="IPR015422">
    <property type="entry name" value="PyrdxlP-dep_Trfase_small"/>
</dbReference>
<keyword evidence="3" id="KW-0808">Transferase</keyword>
<dbReference type="PANTHER" id="PTHR42885">
    <property type="entry name" value="HISTIDINOL-PHOSPHATE AMINOTRANSFERASE-RELATED"/>
    <property type="match status" value="1"/>
</dbReference>